<keyword evidence="1" id="KW-1133">Transmembrane helix</keyword>
<name>A0A2P2JHQ8_RHIMU</name>
<feature type="transmembrane region" description="Helical" evidence="1">
    <location>
        <begin position="21"/>
        <end position="41"/>
    </location>
</feature>
<accession>A0A2P2JHQ8</accession>
<organism evidence="2">
    <name type="scientific">Rhizophora mucronata</name>
    <name type="common">Asiatic mangrove</name>
    <dbReference type="NCBI Taxonomy" id="61149"/>
    <lineage>
        <taxon>Eukaryota</taxon>
        <taxon>Viridiplantae</taxon>
        <taxon>Streptophyta</taxon>
        <taxon>Embryophyta</taxon>
        <taxon>Tracheophyta</taxon>
        <taxon>Spermatophyta</taxon>
        <taxon>Magnoliopsida</taxon>
        <taxon>eudicotyledons</taxon>
        <taxon>Gunneridae</taxon>
        <taxon>Pentapetalae</taxon>
        <taxon>rosids</taxon>
        <taxon>fabids</taxon>
        <taxon>Malpighiales</taxon>
        <taxon>Rhizophoraceae</taxon>
        <taxon>Rhizophora</taxon>
    </lineage>
</organism>
<evidence type="ECO:0000256" key="1">
    <source>
        <dbReference type="SAM" id="Phobius"/>
    </source>
</evidence>
<proteinExistence type="predicted"/>
<evidence type="ECO:0000313" key="2">
    <source>
        <dbReference type="EMBL" id="MBW92997.1"/>
    </source>
</evidence>
<reference evidence="2" key="1">
    <citation type="submission" date="2018-02" db="EMBL/GenBank/DDBJ databases">
        <title>Rhizophora mucronata_Transcriptome.</title>
        <authorList>
            <person name="Meera S.P."/>
            <person name="Sreeshan A."/>
            <person name="Augustine A."/>
        </authorList>
    </citation>
    <scope>NUCLEOTIDE SEQUENCE</scope>
    <source>
        <tissue evidence="2">Leaf</tissue>
    </source>
</reference>
<sequence>MKGRKQSSGQACPDLAPLKSNMILACFSFFLYGNINFTVFFCCKFSTSNVLSEVFLF</sequence>
<protein>
    <submittedName>
        <fullName evidence="2">Uncharacterized protein</fullName>
    </submittedName>
</protein>
<dbReference type="EMBL" id="GGEC01012514">
    <property type="protein sequence ID" value="MBW92997.1"/>
    <property type="molecule type" value="Transcribed_RNA"/>
</dbReference>
<keyword evidence="1" id="KW-0472">Membrane</keyword>
<dbReference type="AlphaFoldDB" id="A0A2P2JHQ8"/>
<keyword evidence="1" id="KW-0812">Transmembrane</keyword>